<dbReference type="Gene3D" id="1.20.1250.20">
    <property type="entry name" value="MFS general substrate transporter like domains"/>
    <property type="match status" value="1"/>
</dbReference>
<reference evidence="9 10" key="1">
    <citation type="submission" date="2022-12" db="EMBL/GenBank/DDBJ databases">
        <title>Assessment of beneficial effects and identification of host adaptation-associated genes of Ligilactobacillus salivarius isolated from Meles meles.</title>
        <authorList>
            <person name="Wang Y."/>
        </authorList>
    </citation>
    <scope>NUCLEOTIDE SEQUENCE [LARGE SCALE GENOMIC DNA]</scope>
    <source>
        <strain evidence="9 10">S35</strain>
    </source>
</reference>
<name>A0ABD7YVV3_9LACO</name>
<dbReference type="PROSITE" id="PS50850">
    <property type="entry name" value="MFS"/>
    <property type="match status" value="1"/>
</dbReference>
<keyword evidence="3" id="KW-1003">Cell membrane</keyword>
<feature type="transmembrane region" description="Helical" evidence="7">
    <location>
        <begin position="134"/>
        <end position="159"/>
    </location>
</feature>
<gene>
    <name evidence="9" type="ORF">O2U02_03300</name>
</gene>
<dbReference type="PANTHER" id="PTHR42718">
    <property type="entry name" value="MAJOR FACILITATOR SUPERFAMILY MULTIDRUG TRANSPORTER MFSC"/>
    <property type="match status" value="1"/>
</dbReference>
<feature type="transmembrane region" description="Helical" evidence="7">
    <location>
        <begin position="195"/>
        <end position="214"/>
    </location>
</feature>
<feature type="transmembrane region" description="Helical" evidence="7">
    <location>
        <begin position="321"/>
        <end position="339"/>
    </location>
</feature>
<dbReference type="InterPro" id="IPR020846">
    <property type="entry name" value="MFS_dom"/>
</dbReference>
<dbReference type="PRINTS" id="PR01036">
    <property type="entry name" value="TCRTETB"/>
</dbReference>
<organism evidence="9 10">
    <name type="scientific">Ligilactobacillus salivarius</name>
    <dbReference type="NCBI Taxonomy" id="1624"/>
    <lineage>
        <taxon>Bacteria</taxon>
        <taxon>Bacillati</taxon>
        <taxon>Bacillota</taxon>
        <taxon>Bacilli</taxon>
        <taxon>Lactobacillales</taxon>
        <taxon>Lactobacillaceae</taxon>
        <taxon>Ligilactobacillus</taxon>
    </lineage>
</organism>
<dbReference type="Gene3D" id="1.20.1720.10">
    <property type="entry name" value="Multidrug resistance protein D"/>
    <property type="match status" value="1"/>
</dbReference>
<keyword evidence="5 7" id="KW-1133">Transmembrane helix</keyword>
<feature type="transmembrane region" description="Helical" evidence="7">
    <location>
        <begin position="257"/>
        <end position="277"/>
    </location>
</feature>
<evidence type="ECO:0000259" key="8">
    <source>
        <dbReference type="PROSITE" id="PS50850"/>
    </source>
</evidence>
<dbReference type="CDD" id="cd17321">
    <property type="entry name" value="MFS_MMR_MDR_like"/>
    <property type="match status" value="1"/>
</dbReference>
<evidence type="ECO:0000256" key="2">
    <source>
        <dbReference type="ARBA" id="ARBA00022448"/>
    </source>
</evidence>
<evidence type="ECO:0000256" key="1">
    <source>
        <dbReference type="ARBA" id="ARBA00004651"/>
    </source>
</evidence>
<dbReference type="PANTHER" id="PTHR42718:SF46">
    <property type="entry name" value="BLR6921 PROTEIN"/>
    <property type="match status" value="1"/>
</dbReference>
<dbReference type="AlphaFoldDB" id="A0ABD7YVV3"/>
<feature type="transmembrane region" description="Helical" evidence="7">
    <location>
        <begin position="289"/>
        <end position="314"/>
    </location>
</feature>
<feature type="transmembrane region" description="Helical" evidence="7">
    <location>
        <begin position="74"/>
        <end position="98"/>
    </location>
</feature>
<dbReference type="RefSeq" id="WP_283472446.1">
    <property type="nucleotide sequence ID" value="NZ_CP114501.1"/>
</dbReference>
<accession>A0ABD7YVV3</accession>
<evidence type="ECO:0000256" key="4">
    <source>
        <dbReference type="ARBA" id="ARBA00022692"/>
    </source>
</evidence>
<proteinExistence type="predicted"/>
<dbReference type="GO" id="GO:0005886">
    <property type="term" value="C:plasma membrane"/>
    <property type="evidence" value="ECO:0007669"/>
    <property type="project" value="UniProtKB-SubCell"/>
</dbReference>
<feature type="transmembrane region" description="Helical" evidence="7">
    <location>
        <begin position="220"/>
        <end position="237"/>
    </location>
</feature>
<feature type="domain" description="Major facilitator superfamily (MFS) profile" evidence="8">
    <location>
        <begin position="9"/>
        <end position="447"/>
    </location>
</feature>
<keyword evidence="4 7" id="KW-0812">Transmembrane</keyword>
<dbReference type="Pfam" id="PF07690">
    <property type="entry name" value="MFS_1"/>
    <property type="match status" value="1"/>
</dbReference>
<keyword evidence="6 7" id="KW-0472">Membrane</keyword>
<evidence type="ECO:0000256" key="7">
    <source>
        <dbReference type="SAM" id="Phobius"/>
    </source>
</evidence>
<feature type="transmembrane region" description="Helical" evidence="7">
    <location>
        <begin position="104"/>
        <end position="122"/>
    </location>
</feature>
<evidence type="ECO:0000313" key="9">
    <source>
        <dbReference type="EMBL" id="WHS18257.1"/>
    </source>
</evidence>
<feature type="transmembrane region" description="Helical" evidence="7">
    <location>
        <begin position="45"/>
        <end position="62"/>
    </location>
</feature>
<dbReference type="InterPro" id="IPR036259">
    <property type="entry name" value="MFS_trans_sf"/>
</dbReference>
<dbReference type="SUPFAM" id="SSF103473">
    <property type="entry name" value="MFS general substrate transporter"/>
    <property type="match status" value="1"/>
</dbReference>
<evidence type="ECO:0000256" key="3">
    <source>
        <dbReference type="ARBA" id="ARBA00022475"/>
    </source>
</evidence>
<dbReference type="InterPro" id="IPR011701">
    <property type="entry name" value="MFS"/>
</dbReference>
<dbReference type="EMBL" id="CP114509">
    <property type="protein sequence ID" value="WHS18257.1"/>
    <property type="molecule type" value="Genomic_DNA"/>
</dbReference>
<keyword evidence="2" id="KW-0813">Transport</keyword>
<evidence type="ECO:0000313" key="10">
    <source>
        <dbReference type="Proteomes" id="UP001224533"/>
    </source>
</evidence>
<feature type="transmembrane region" description="Helical" evidence="7">
    <location>
        <begin position="165"/>
        <end position="183"/>
    </location>
</feature>
<evidence type="ECO:0000256" key="5">
    <source>
        <dbReference type="ARBA" id="ARBA00022989"/>
    </source>
</evidence>
<dbReference type="Proteomes" id="UP001224533">
    <property type="component" value="Chromosome"/>
</dbReference>
<sequence length="447" mass="49043">MSSHKRKLVLIIALGSYLLTALDNSLVLTSLTKIQVDLSLNQTMLSWIQDSYALAFGSFILLSGRLGDLYGRRIMMIIALSLFAVSSIVTGISTIGIVAVISRFIQGIGAAILAPTSLAVLVDYFTEPLLSKAIAWYSSIAGLGMSIGLILGGVLTNFLNWRIGFYFNAIIAFGILILSIFTLQNKNLEREDSKLDYFGSIISIVGSSLLVYSVNGARNFMPVFLVSLLFIILFILVERKIENPILPLILMKNKIRFFVILSRAFLVAAAMGFYFFVSEYLQEVLHYTPLMAGIAYLPMTVSLFVVAIIVPNLVKKYGNQVILVLGSIVIMFAFTWIVIFNSGNYLRTLLIPEILLGIGQGLALAPETSLAIYHVKHQDAGAVSGILNMFHQLGGALGIAIMVQVGIKFDRTHLIVNQFYLAMIVGLIIAILLIIDVLLLISFKEKG</sequence>
<protein>
    <submittedName>
        <fullName evidence="9">MFS transporter</fullName>
    </submittedName>
</protein>
<comment type="subcellular location">
    <subcellularLocation>
        <location evidence="1">Cell membrane</location>
        <topology evidence="1">Multi-pass membrane protein</topology>
    </subcellularLocation>
</comment>
<feature type="transmembrane region" description="Helical" evidence="7">
    <location>
        <begin position="419"/>
        <end position="441"/>
    </location>
</feature>
<feature type="transmembrane region" description="Helical" evidence="7">
    <location>
        <begin position="345"/>
        <end position="365"/>
    </location>
</feature>
<evidence type="ECO:0000256" key="6">
    <source>
        <dbReference type="ARBA" id="ARBA00023136"/>
    </source>
</evidence>
<feature type="transmembrane region" description="Helical" evidence="7">
    <location>
        <begin position="386"/>
        <end position="407"/>
    </location>
</feature>